<feature type="region of interest" description="Disordered" evidence="1">
    <location>
        <begin position="10"/>
        <end position="49"/>
    </location>
</feature>
<dbReference type="AlphaFoldDB" id="A0ABD0XYM2"/>
<gene>
    <name evidence="3" type="ORF">AAG570_004826</name>
</gene>
<comment type="caution">
    <text evidence="3">The sequence shown here is derived from an EMBL/GenBank/DDBJ whole genome shotgun (WGS) entry which is preliminary data.</text>
</comment>
<dbReference type="CDD" id="cd01650">
    <property type="entry name" value="RT_nLTR_like"/>
    <property type="match status" value="1"/>
</dbReference>
<dbReference type="Pfam" id="PF00078">
    <property type="entry name" value="RVT_1"/>
    <property type="match status" value="1"/>
</dbReference>
<feature type="domain" description="Reverse transcriptase" evidence="2">
    <location>
        <begin position="168"/>
        <end position="445"/>
    </location>
</feature>
<dbReference type="SUPFAM" id="SSF56672">
    <property type="entry name" value="DNA/RNA polymerases"/>
    <property type="match status" value="1"/>
</dbReference>
<name>A0ABD0XYM2_9HEMI</name>
<keyword evidence="4" id="KW-1185">Reference proteome</keyword>
<dbReference type="InterPro" id="IPR043128">
    <property type="entry name" value="Rev_trsase/Diguanyl_cyclase"/>
</dbReference>
<dbReference type="InterPro" id="IPR000477">
    <property type="entry name" value="RT_dom"/>
</dbReference>
<evidence type="ECO:0000313" key="3">
    <source>
        <dbReference type="EMBL" id="KAL1116351.1"/>
    </source>
</evidence>
<evidence type="ECO:0000313" key="4">
    <source>
        <dbReference type="Proteomes" id="UP001558652"/>
    </source>
</evidence>
<protein>
    <recommendedName>
        <fullName evidence="2">Reverse transcriptase domain-containing protein</fullName>
    </recommendedName>
</protein>
<accession>A0ABD0XYM2</accession>
<dbReference type="PANTHER" id="PTHR19446">
    <property type="entry name" value="REVERSE TRANSCRIPTASES"/>
    <property type="match status" value="1"/>
</dbReference>
<dbReference type="PROSITE" id="PS50878">
    <property type="entry name" value="RT_POL"/>
    <property type="match status" value="1"/>
</dbReference>
<dbReference type="InterPro" id="IPR043502">
    <property type="entry name" value="DNA/RNA_pol_sf"/>
</dbReference>
<evidence type="ECO:0000259" key="2">
    <source>
        <dbReference type="PROSITE" id="PS50878"/>
    </source>
</evidence>
<sequence length="840" mass="92586">MAWIRALVSVSEESGRREDDRGVNTRGEEAREDERGLVGGGRAERRADGARARRRREYAVVQELWKKDRAAAVQRVLGNRGGDWNHSISEIEDFWAGVMEEPSAPWGGGRVNSVENNLEGGEGLWAPITREEINSSEPGNKAAAGPDRIRPVDWRGVPTVARALFYNLIIACGRMPRELLEGRTTLIPKGADQTGPGDYRPITVASVVTRQFHRILSCRLAMAIRHVPEQRGFLRGRDGVAESVYLLDRLLRDRNSRKKGLYMAIVDVRKAFDSVSHDALIRVMAERHLDEGFQQYLRSLYSVMETRISRGVERSRVISCRRGVRQGDPLSPLLFNCVMDHALGKLNSDVGYSYEGAVIKALAYADDVILIASSREGLQDNLERLSGGLGECGLQVNPAKCLTLSVISAGKAKTSKVIRGDFRVGNETLPSLGVDGAWRYLGVGFNLLGVMRPGRELLGQLGKAADAPLKPQQRLEIVRGHLIPGVLHEFVLGKPDRRGLRSLDVMVRGLVRKWCHLPHDSANAFIHAPVKEGGLGIPELAKVIPALRRRRLTMVRSGLNREGVGEEVSAVELGEARQAPSGVRRELSGRLHTSVDGAELSEASGAFASTAWVRARADELSGREFVQFIRIRGGALPSRVRLDRARLNGIRGRRCRGGCDSEETAAHVVQSCPLSRGGRSLRHDAVVTLIAEAFRRRGFAVRTEVLVQVGARALKPDVLVKRGETAGVLDVQVVSGSGLLKEINARKRVKYSEPCFLQAAAEALGTAVAAIQVVPLTLTWKGIWCRDSVRGLQKLGVTGDVLTWAVQRVLRGTSISWNQWSSRVRRREPEDGRRRRREPP</sequence>
<reference evidence="3 4" key="1">
    <citation type="submission" date="2024-07" db="EMBL/GenBank/DDBJ databases">
        <title>Chromosome-level genome assembly of the water stick insect Ranatra chinensis (Heteroptera: Nepidae).</title>
        <authorList>
            <person name="Liu X."/>
        </authorList>
    </citation>
    <scope>NUCLEOTIDE SEQUENCE [LARGE SCALE GENOMIC DNA]</scope>
    <source>
        <strain evidence="3">Cailab_2021Rc</strain>
        <tissue evidence="3">Muscle</tissue>
    </source>
</reference>
<organism evidence="3 4">
    <name type="scientific">Ranatra chinensis</name>
    <dbReference type="NCBI Taxonomy" id="642074"/>
    <lineage>
        <taxon>Eukaryota</taxon>
        <taxon>Metazoa</taxon>
        <taxon>Ecdysozoa</taxon>
        <taxon>Arthropoda</taxon>
        <taxon>Hexapoda</taxon>
        <taxon>Insecta</taxon>
        <taxon>Pterygota</taxon>
        <taxon>Neoptera</taxon>
        <taxon>Paraneoptera</taxon>
        <taxon>Hemiptera</taxon>
        <taxon>Heteroptera</taxon>
        <taxon>Panheteroptera</taxon>
        <taxon>Nepomorpha</taxon>
        <taxon>Nepidae</taxon>
        <taxon>Ranatrinae</taxon>
        <taxon>Ranatra</taxon>
    </lineage>
</organism>
<proteinExistence type="predicted"/>
<dbReference type="Gene3D" id="3.30.70.270">
    <property type="match status" value="1"/>
</dbReference>
<dbReference type="GO" id="GO:0071897">
    <property type="term" value="P:DNA biosynthetic process"/>
    <property type="evidence" value="ECO:0007669"/>
    <property type="project" value="UniProtKB-ARBA"/>
</dbReference>
<feature type="compositionally biased region" description="Basic and acidic residues" evidence="1">
    <location>
        <begin position="13"/>
        <end position="49"/>
    </location>
</feature>
<dbReference type="Proteomes" id="UP001558652">
    <property type="component" value="Unassembled WGS sequence"/>
</dbReference>
<dbReference type="EMBL" id="JBFDAA010000017">
    <property type="protein sequence ID" value="KAL1116351.1"/>
    <property type="molecule type" value="Genomic_DNA"/>
</dbReference>
<evidence type="ECO:0000256" key="1">
    <source>
        <dbReference type="SAM" id="MobiDB-lite"/>
    </source>
</evidence>